<dbReference type="PANTHER" id="PTHR40763">
    <property type="entry name" value="MEMBRANE PROTEIN-RELATED"/>
    <property type="match status" value="1"/>
</dbReference>
<sequence>MQAESPILAAEPQWTVVVQVGAGGGSAAYATVRAITTVTSRALQLRCKRGNLTVVSAPPRASKRHARTRIVRSEDARGLRIVGRLGIMEGMAGPPKRIGDAERDQAVQALQDHMAKGRLDTAEFDERMTQALRAKTLDDLHPLFDDLPGPLPAGLLGGRSPYNLGASASRGGDGVAVRPGSTASKPSSDGTWAWFTRHADTINMLAWPVTILLIIISRGSLWWLIFVTIFLLPALMDKHRKK</sequence>
<reference evidence="3 4" key="1">
    <citation type="submission" date="2017-07" db="EMBL/GenBank/DDBJ databases">
        <title>Draft whole genome sequences of clinical Proprionibacteriaceae strains.</title>
        <authorList>
            <person name="Bernier A.-M."/>
            <person name="Bernard K."/>
            <person name="Domingo M.-C."/>
        </authorList>
    </citation>
    <scope>NUCLEOTIDE SEQUENCE [LARGE SCALE GENOMIC DNA]</scope>
    <source>
        <strain evidence="3 4">NML 160184</strain>
    </source>
</reference>
<feature type="transmembrane region" description="Helical" evidence="1">
    <location>
        <begin position="205"/>
        <end position="232"/>
    </location>
</feature>
<dbReference type="Proteomes" id="UP000216533">
    <property type="component" value="Unassembled WGS sequence"/>
</dbReference>
<dbReference type="InterPro" id="IPR012551">
    <property type="entry name" value="DUF1707_SHOCT-like"/>
</dbReference>
<dbReference type="PANTHER" id="PTHR40763:SF5">
    <property type="entry name" value="MEMBRANE PROTEIN"/>
    <property type="match status" value="1"/>
</dbReference>
<proteinExistence type="predicted"/>
<gene>
    <name evidence="3" type="ORF">CGZ92_11980</name>
</gene>
<evidence type="ECO:0000256" key="1">
    <source>
        <dbReference type="SAM" id="Phobius"/>
    </source>
</evidence>
<accession>A0A255E4V6</accession>
<keyword evidence="1" id="KW-1133">Transmembrane helix</keyword>
<dbReference type="EMBL" id="NMVI01000027">
    <property type="protein sequence ID" value="OYN84555.1"/>
    <property type="molecule type" value="Genomic_DNA"/>
</dbReference>
<evidence type="ECO:0000313" key="4">
    <source>
        <dbReference type="Proteomes" id="UP000216533"/>
    </source>
</evidence>
<evidence type="ECO:0000313" key="3">
    <source>
        <dbReference type="EMBL" id="OYN84555.1"/>
    </source>
</evidence>
<organism evidence="3 4">
    <name type="scientific">Parenemella sanctibonifatiensis</name>
    <dbReference type="NCBI Taxonomy" id="2016505"/>
    <lineage>
        <taxon>Bacteria</taxon>
        <taxon>Bacillati</taxon>
        <taxon>Actinomycetota</taxon>
        <taxon>Actinomycetes</taxon>
        <taxon>Propionibacteriales</taxon>
        <taxon>Propionibacteriaceae</taxon>
        <taxon>Parenemella</taxon>
    </lineage>
</organism>
<dbReference type="Pfam" id="PF08044">
    <property type="entry name" value="DUF1707"/>
    <property type="match status" value="1"/>
</dbReference>
<comment type="caution">
    <text evidence="3">The sequence shown here is derived from an EMBL/GenBank/DDBJ whole genome shotgun (WGS) entry which is preliminary data.</text>
</comment>
<evidence type="ECO:0000259" key="2">
    <source>
        <dbReference type="Pfam" id="PF08044"/>
    </source>
</evidence>
<protein>
    <recommendedName>
        <fullName evidence="2">DUF1707 domain-containing protein</fullName>
    </recommendedName>
</protein>
<dbReference type="AlphaFoldDB" id="A0A255E4V6"/>
<keyword evidence="1" id="KW-0812">Transmembrane</keyword>
<name>A0A255E4V6_9ACTN</name>
<keyword evidence="1" id="KW-0472">Membrane</keyword>
<feature type="domain" description="DUF1707" evidence="2">
    <location>
        <begin position="97"/>
        <end position="148"/>
    </location>
</feature>